<evidence type="ECO:0000313" key="2">
    <source>
        <dbReference type="Proteomes" id="UP001186974"/>
    </source>
</evidence>
<reference evidence="1" key="1">
    <citation type="submission" date="2024-09" db="EMBL/GenBank/DDBJ databases">
        <title>Black Yeasts Isolated from many extreme environments.</title>
        <authorList>
            <person name="Coleine C."/>
            <person name="Stajich J.E."/>
            <person name="Selbmann L."/>
        </authorList>
    </citation>
    <scope>NUCLEOTIDE SEQUENCE</scope>
    <source>
        <strain evidence="1">CCFEE 5737</strain>
    </source>
</reference>
<accession>A0ACC3D7F2</accession>
<dbReference type="EMBL" id="JAWDJW010007005">
    <property type="protein sequence ID" value="KAK3063076.1"/>
    <property type="molecule type" value="Genomic_DNA"/>
</dbReference>
<comment type="caution">
    <text evidence="1">The sequence shown here is derived from an EMBL/GenBank/DDBJ whole genome shotgun (WGS) entry which is preliminary data.</text>
</comment>
<keyword evidence="2" id="KW-1185">Reference proteome</keyword>
<name>A0ACC3D7F2_9PEZI</name>
<gene>
    <name evidence="1" type="ORF">LTS18_002797</name>
</gene>
<protein>
    <submittedName>
        <fullName evidence="1">Uncharacterized protein</fullName>
    </submittedName>
</protein>
<feature type="non-terminal residue" evidence="1">
    <location>
        <position position="1"/>
    </location>
</feature>
<organism evidence="1 2">
    <name type="scientific">Coniosporium uncinatum</name>
    <dbReference type="NCBI Taxonomy" id="93489"/>
    <lineage>
        <taxon>Eukaryota</taxon>
        <taxon>Fungi</taxon>
        <taxon>Dikarya</taxon>
        <taxon>Ascomycota</taxon>
        <taxon>Pezizomycotina</taxon>
        <taxon>Dothideomycetes</taxon>
        <taxon>Dothideomycetes incertae sedis</taxon>
        <taxon>Coniosporium</taxon>
    </lineage>
</organism>
<proteinExistence type="predicted"/>
<dbReference type="Proteomes" id="UP001186974">
    <property type="component" value="Unassembled WGS sequence"/>
</dbReference>
<evidence type="ECO:0000313" key="1">
    <source>
        <dbReference type="EMBL" id="KAK3063076.1"/>
    </source>
</evidence>
<sequence length="90" mass="9263">GFEGLDQQKYMFFRVPDDLTGLDIVNGHCYNSSIPQNLTYGLQDEALGIHGSSGDSGSSGSGSGSGVGRFGVSGSFISVVAAAVGVWLFL</sequence>